<proteinExistence type="predicted"/>
<keyword evidence="3" id="KW-1185">Reference proteome</keyword>
<keyword evidence="1" id="KW-0812">Transmembrane</keyword>
<dbReference type="EMBL" id="BRLH01000004">
    <property type="protein sequence ID" value="GKX55994.1"/>
    <property type="molecule type" value="Genomic_DNA"/>
</dbReference>
<accession>A0AAV5N4S5</accession>
<comment type="caution">
    <text evidence="2">The sequence shown here is derived from an EMBL/GenBank/DDBJ whole genome shotgun (WGS) entry which is preliminary data.</text>
</comment>
<name>A0AAV5N4S5_9GAMM</name>
<keyword evidence="1" id="KW-1133">Transmembrane helix</keyword>
<dbReference type="RefSeq" id="WP_027274406.1">
    <property type="nucleotide sequence ID" value="NZ_BRLH01000004.1"/>
</dbReference>
<keyword evidence="1" id="KW-0472">Membrane</keyword>
<gene>
    <name evidence="2" type="ORF">SOASR030_21060</name>
</gene>
<organism evidence="2 3">
    <name type="scientific">Leminorella grimontii</name>
    <dbReference type="NCBI Taxonomy" id="82981"/>
    <lineage>
        <taxon>Bacteria</taxon>
        <taxon>Pseudomonadati</taxon>
        <taxon>Pseudomonadota</taxon>
        <taxon>Gammaproteobacteria</taxon>
        <taxon>Enterobacterales</taxon>
        <taxon>Budviciaceae</taxon>
        <taxon>Leminorella</taxon>
    </lineage>
</organism>
<evidence type="ECO:0000313" key="3">
    <source>
        <dbReference type="Proteomes" id="UP001058124"/>
    </source>
</evidence>
<dbReference type="Proteomes" id="UP001058124">
    <property type="component" value="Unassembled WGS sequence"/>
</dbReference>
<feature type="transmembrane region" description="Helical" evidence="1">
    <location>
        <begin position="12"/>
        <end position="32"/>
    </location>
</feature>
<sequence length="106" mass="12685">MDNIIKNKCFLSFIMIVLIAILTWIFIGIEIIHDEFKEDKKYDFFIKKHASTQVFFIDPTNCNAGCDTPAFNDLNEKELKQFSDYCFYRYDLFSTERCYDALYKKD</sequence>
<protein>
    <submittedName>
        <fullName evidence="2">Uncharacterized protein</fullName>
    </submittedName>
</protein>
<dbReference type="AlphaFoldDB" id="A0AAV5N4S5"/>
<reference evidence="2" key="1">
    <citation type="submission" date="2022-06" db="EMBL/GenBank/DDBJ databases">
        <title>Draft genome sequences of Leminorella grimontii str. JCM5902.</title>
        <authorList>
            <person name="Wakabayashi Y."/>
            <person name="Kojima K."/>
        </authorList>
    </citation>
    <scope>NUCLEOTIDE SEQUENCE</scope>
    <source>
        <strain evidence="2">JCM 5902</strain>
    </source>
</reference>
<evidence type="ECO:0000313" key="2">
    <source>
        <dbReference type="EMBL" id="GKX55994.1"/>
    </source>
</evidence>
<evidence type="ECO:0000256" key="1">
    <source>
        <dbReference type="SAM" id="Phobius"/>
    </source>
</evidence>